<name>A0A9X1MAX3_9MICC</name>
<dbReference type="InterPro" id="IPR012347">
    <property type="entry name" value="Ferritin-like"/>
</dbReference>
<dbReference type="PANTHER" id="PTHR36933">
    <property type="entry name" value="SLL0788 PROTEIN"/>
    <property type="match status" value="1"/>
</dbReference>
<evidence type="ECO:0000256" key="1">
    <source>
        <dbReference type="SAM" id="SignalP"/>
    </source>
</evidence>
<dbReference type="PROSITE" id="PS51257">
    <property type="entry name" value="PROKAR_LIPOPROTEIN"/>
    <property type="match status" value="1"/>
</dbReference>
<gene>
    <name evidence="3" type="ORF">LJ755_12180</name>
    <name evidence="4" type="ORF">MUK71_01170</name>
</gene>
<evidence type="ECO:0000313" key="5">
    <source>
        <dbReference type="Proteomes" id="UP000829758"/>
    </source>
</evidence>
<keyword evidence="1" id="KW-0732">Signal</keyword>
<dbReference type="Pfam" id="PF03713">
    <property type="entry name" value="DUF305"/>
    <property type="match status" value="1"/>
</dbReference>
<evidence type="ECO:0000313" key="3">
    <source>
        <dbReference type="EMBL" id="MCC3273484.1"/>
    </source>
</evidence>
<dbReference type="EMBL" id="JAJFZT010000008">
    <property type="protein sequence ID" value="MCC3273484.1"/>
    <property type="molecule type" value="Genomic_DNA"/>
</dbReference>
<evidence type="ECO:0000313" key="4">
    <source>
        <dbReference type="EMBL" id="UON92297.1"/>
    </source>
</evidence>
<evidence type="ECO:0000313" key="6">
    <source>
        <dbReference type="Proteomes" id="UP001155145"/>
    </source>
</evidence>
<dbReference type="RefSeq" id="WP_227929247.1">
    <property type="nucleotide sequence ID" value="NZ_CP094984.1"/>
</dbReference>
<evidence type="ECO:0000259" key="2">
    <source>
        <dbReference type="Pfam" id="PF03713"/>
    </source>
</evidence>
<feature type="chain" id="PRO_5040879850" evidence="1">
    <location>
        <begin position="40"/>
        <end position="203"/>
    </location>
</feature>
<dbReference type="EMBL" id="CP094984">
    <property type="protein sequence ID" value="UON92297.1"/>
    <property type="molecule type" value="Genomic_DNA"/>
</dbReference>
<dbReference type="Proteomes" id="UP001155145">
    <property type="component" value="Unassembled WGS sequence"/>
</dbReference>
<feature type="domain" description="DUF305" evidence="2">
    <location>
        <begin position="56"/>
        <end position="200"/>
    </location>
</feature>
<sequence>MTTPSKATSRGRSPRSLLRLLPALALAVVLSLSSCADTAAPETAPPTGPLGHNDADVQFAQSMIPHQQRAVEMSDMILAKEGVGPDVAELAGEIKETQGSEMDTLTTWLDARDQPAQATPDAETAEGEGLLSTAEVAALEAAQGTDASRIYLESMTVHHDAAIDKYQRQVGGGQNEEVLTLAHGVYEDRFPRIERMNALLAGL</sequence>
<dbReference type="Gene3D" id="1.20.1260.10">
    <property type="match status" value="1"/>
</dbReference>
<dbReference type="InterPro" id="IPR005183">
    <property type="entry name" value="DUF305_CopM-like"/>
</dbReference>
<keyword evidence="5" id="KW-1185">Reference proteome</keyword>
<dbReference type="AlphaFoldDB" id="A0A9X1MAX3"/>
<dbReference type="Proteomes" id="UP000829758">
    <property type="component" value="Chromosome"/>
</dbReference>
<proteinExistence type="predicted"/>
<protein>
    <submittedName>
        <fullName evidence="3">DUF305 domain-containing protein</fullName>
    </submittedName>
</protein>
<dbReference type="PANTHER" id="PTHR36933:SF1">
    <property type="entry name" value="SLL0788 PROTEIN"/>
    <property type="match status" value="1"/>
</dbReference>
<accession>A0A9X1MAX3</accession>
<feature type="signal peptide" evidence="1">
    <location>
        <begin position="1"/>
        <end position="39"/>
    </location>
</feature>
<reference evidence="3" key="1">
    <citation type="submission" date="2021-10" db="EMBL/GenBank/DDBJ databases">
        <title>Novel species in genus Arthrobacter.</title>
        <authorList>
            <person name="Liu Y."/>
        </authorList>
    </citation>
    <scope>NUCLEOTIDE SEQUENCE</scope>
    <source>
        <strain evidence="5">zg-Y462</strain>
        <strain evidence="3">Zg-Y462</strain>
    </source>
</reference>
<organism evidence="3 6">
    <name type="scientific">Arthrobacter zhangbolii</name>
    <dbReference type="NCBI Taxonomy" id="2886936"/>
    <lineage>
        <taxon>Bacteria</taxon>
        <taxon>Bacillati</taxon>
        <taxon>Actinomycetota</taxon>
        <taxon>Actinomycetes</taxon>
        <taxon>Micrococcales</taxon>
        <taxon>Micrococcaceae</taxon>
        <taxon>Arthrobacter</taxon>
    </lineage>
</organism>